<dbReference type="Pfam" id="PF00015">
    <property type="entry name" value="MCPsignal"/>
    <property type="match status" value="1"/>
</dbReference>
<dbReference type="GO" id="GO:0004888">
    <property type="term" value="F:transmembrane signaling receptor activity"/>
    <property type="evidence" value="ECO:0007669"/>
    <property type="project" value="InterPro"/>
</dbReference>
<dbReference type="AlphaFoldDB" id="A0A2N3Q1V1"/>
<dbReference type="GO" id="GO:0007165">
    <property type="term" value="P:signal transduction"/>
    <property type="evidence" value="ECO:0007669"/>
    <property type="project" value="UniProtKB-KW"/>
</dbReference>
<dbReference type="SUPFAM" id="SSF58104">
    <property type="entry name" value="Methyl-accepting chemotaxis protein (MCP) signaling domain"/>
    <property type="match status" value="1"/>
</dbReference>
<protein>
    <submittedName>
        <fullName evidence="5">Chemotaxis protein</fullName>
    </submittedName>
</protein>
<proteinExistence type="inferred from homology"/>
<evidence type="ECO:0000256" key="3">
    <source>
        <dbReference type="PROSITE-ProRule" id="PRU00284"/>
    </source>
</evidence>
<feature type="domain" description="Methyl-accepting transducer" evidence="4">
    <location>
        <begin position="1"/>
        <end position="75"/>
    </location>
</feature>
<dbReference type="PANTHER" id="PTHR32089:SF112">
    <property type="entry name" value="LYSOZYME-LIKE PROTEIN-RELATED"/>
    <property type="match status" value="1"/>
</dbReference>
<comment type="similarity">
    <text evidence="2">Belongs to the methyl-accepting chemotaxis (MCP) protein family.</text>
</comment>
<dbReference type="GO" id="GO:0016020">
    <property type="term" value="C:membrane"/>
    <property type="evidence" value="ECO:0007669"/>
    <property type="project" value="InterPro"/>
</dbReference>
<evidence type="ECO:0000259" key="4">
    <source>
        <dbReference type="PROSITE" id="PS50111"/>
    </source>
</evidence>
<dbReference type="PROSITE" id="PS50111">
    <property type="entry name" value="CHEMOTAXIS_TRANSDUC_2"/>
    <property type="match status" value="1"/>
</dbReference>
<keyword evidence="1 3" id="KW-0807">Transducer</keyword>
<dbReference type="RefSeq" id="WP_101248860.1">
    <property type="nucleotide sequence ID" value="NZ_PIUM01000001.1"/>
</dbReference>
<dbReference type="InterPro" id="IPR004089">
    <property type="entry name" value="MCPsignal_dom"/>
</dbReference>
<evidence type="ECO:0000256" key="2">
    <source>
        <dbReference type="ARBA" id="ARBA00029447"/>
    </source>
</evidence>
<evidence type="ECO:0000313" key="5">
    <source>
        <dbReference type="EMBL" id="PKU26629.1"/>
    </source>
</evidence>
<dbReference type="EMBL" id="PIUM01000001">
    <property type="protein sequence ID" value="PKU26629.1"/>
    <property type="molecule type" value="Genomic_DNA"/>
</dbReference>
<dbReference type="PRINTS" id="PR00260">
    <property type="entry name" value="CHEMTRNSDUCR"/>
</dbReference>
<evidence type="ECO:0000256" key="1">
    <source>
        <dbReference type="ARBA" id="ARBA00023224"/>
    </source>
</evidence>
<organism evidence="5 6">
    <name type="scientific">Telmatospirillum siberiense</name>
    <dbReference type="NCBI Taxonomy" id="382514"/>
    <lineage>
        <taxon>Bacteria</taxon>
        <taxon>Pseudomonadati</taxon>
        <taxon>Pseudomonadota</taxon>
        <taxon>Alphaproteobacteria</taxon>
        <taxon>Rhodospirillales</taxon>
        <taxon>Rhodospirillaceae</taxon>
        <taxon>Telmatospirillum</taxon>
    </lineage>
</organism>
<accession>A0A2N3Q1V1</accession>
<dbReference type="SUPFAM" id="SSF103190">
    <property type="entry name" value="Sensory domain-like"/>
    <property type="match status" value="1"/>
</dbReference>
<dbReference type="InterPro" id="IPR004090">
    <property type="entry name" value="Chemotax_Me-accpt_rcpt"/>
</dbReference>
<name>A0A2N3Q1V1_9PROT</name>
<keyword evidence="6" id="KW-1185">Reference proteome</keyword>
<comment type="caution">
    <text evidence="5">The sequence shown here is derived from an EMBL/GenBank/DDBJ whole genome shotgun (WGS) entry which is preliminary data.</text>
</comment>
<dbReference type="InterPro" id="IPR029151">
    <property type="entry name" value="Sensor-like_sf"/>
</dbReference>
<gene>
    <name evidence="5" type="ORF">CWS72_02025</name>
</gene>
<dbReference type="Gene3D" id="3.30.450.20">
    <property type="entry name" value="PAS domain"/>
    <property type="match status" value="1"/>
</dbReference>
<dbReference type="PANTHER" id="PTHR32089">
    <property type="entry name" value="METHYL-ACCEPTING CHEMOTAXIS PROTEIN MCPB"/>
    <property type="match status" value="1"/>
</dbReference>
<reference evidence="6" key="1">
    <citation type="submission" date="2017-12" db="EMBL/GenBank/DDBJ databases">
        <title>Draft genome sequence of Telmatospirillum siberiense 26-4b1T, an acidotolerant peatland alphaproteobacterium potentially involved in sulfur cycling.</title>
        <authorList>
            <person name="Hausmann B."/>
            <person name="Pjevac P."/>
            <person name="Schreck K."/>
            <person name="Herbold C.W."/>
            <person name="Daims H."/>
            <person name="Wagner M."/>
            <person name="Pester M."/>
            <person name="Loy A."/>
        </authorList>
    </citation>
    <scope>NUCLEOTIDE SEQUENCE [LARGE SCALE GENOMIC DNA]</scope>
    <source>
        <strain evidence="6">26-4b1</strain>
    </source>
</reference>
<sequence>MADAEQILELTHAVDSVAREKILAIKKVTSTTRILSLNALIEATRAGELGRGFAVVANEVKNVSDDISKITQSLERELAGTIRDLTEVGESLIQQLRGSRLTDLALNMIEIIDRNLYERSCDVRWWATDSAVVDCLGRDDAAAFASKRLAVILDSYTVYLDLWIVDTNGRVRASGRPDRYPRVVNSDVSQQAWFRDAMNTRDGTDYAVADVAANPALNNALVATYSTAIREGGDVNGKILGVLGVFFDWQPQAQTIVKNVRLTKAEAAFTRCLLVDQNHRVIAASNDTGILTEILPLSTSGRDQGDYVDDAGRTIGYALTPGYETYKGLGWYGVVIQTPST</sequence>
<dbReference type="OrthoDB" id="9814866at2"/>
<evidence type="ECO:0000313" key="6">
    <source>
        <dbReference type="Proteomes" id="UP000233293"/>
    </source>
</evidence>
<dbReference type="Proteomes" id="UP000233293">
    <property type="component" value="Unassembled WGS sequence"/>
</dbReference>
<dbReference type="Gene3D" id="1.10.287.950">
    <property type="entry name" value="Methyl-accepting chemotaxis protein"/>
    <property type="match status" value="1"/>
</dbReference>
<dbReference type="GO" id="GO:0006935">
    <property type="term" value="P:chemotaxis"/>
    <property type="evidence" value="ECO:0007669"/>
    <property type="project" value="InterPro"/>
</dbReference>